<evidence type="ECO:0000313" key="1">
    <source>
        <dbReference type="EMBL" id="GKV33531.1"/>
    </source>
</evidence>
<protein>
    <submittedName>
        <fullName evidence="1">Uncharacterized protein</fullName>
    </submittedName>
</protein>
<accession>A0AAV5L8H4</accession>
<organism evidence="1 2">
    <name type="scientific">Rubroshorea leprosula</name>
    <dbReference type="NCBI Taxonomy" id="152421"/>
    <lineage>
        <taxon>Eukaryota</taxon>
        <taxon>Viridiplantae</taxon>
        <taxon>Streptophyta</taxon>
        <taxon>Embryophyta</taxon>
        <taxon>Tracheophyta</taxon>
        <taxon>Spermatophyta</taxon>
        <taxon>Magnoliopsida</taxon>
        <taxon>eudicotyledons</taxon>
        <taxon>Gunneridae</taxon>
        <taxon>Pentapetalae</taxon>
        <taxon>rosids</taxon>
        <taxon>malvids</taxon>
        <taxon>Malvales</taxon>
        <taxon>Dipterocarpaceae</taxon>
        <taxon>Rubroshorea</taxon>
    </lineage>
</organism>
<dbReference type="Proteomes" id="UP001054252">
    <property type="component" value="Unassembled WGS sequence"/>
</dbReference>
<gene>
    <name evidence="1" type="ORF">SLEP1_g42032</name>
</gene>
<evidence type="ECO:0000313" key="2">
    <source>
        <dbReference type="Proteomes" id="UP001054252"/>
    </source>
</evidence>
<reference evidence="1 2" key="1">
    <citation type="journal article" date="2021" name="Commun. Biol.">
        <title>The genome of Shorea leprosula (Dipterocarpaceae) highlights the ecological relevance of drought in aseasonal tropical rainforests.</title>
        <authorList>
            <person name="Ng K.K.S."/>
            <person name="Kobayashi M.J."/>
            <person name="Fawcett J.A."/>
            <person name="Hatakeyama M."/>
            <person name="Paape T."/>
            <person name="Ng C.H."/>
            <person name="Ang C.C."/>
            <person name="Tnah L.H."/>
            <person name="Lee C.T."/>
            <person name="Nishiyama T."/>
            <person name="Sese J."/>
            <person name="O'Brien M.J."/>
            <person name="Copetti D."/>
            <person name="Mohd Noor M.I."/>
            <person name="Ong R.C."/>
            <person name="Putra M."/>
            <person name="Sireger I.Z."/>
            <person name="Indrioko S."/>
            <person name="Kosugi Y."/>
            <person name="Izuno A."/>
            <person name="Isagi Y."/>
            <person name="Lee S.L."/>
            <person name="Shimizu K.K."/>
        </authorList>
    </citation>
    <scope>NUCLEOTIDE SEQUENCE [LARGE SCALE GENOMIC DNA]</scope>
    <source>
        <strain evidence="1">214</strain>
    </source>
</reference>
<comment type="caution">
    <text evidence="1">The sequence shown here is derived from an EMBL/GenBank/DDBJ whole genome shotgun (WGS) entry which is preliminary data.</text>
</comment>
<keyword evidence="2" id="KW-1185">Reference proteome</keyword>
<sequence length="63" mass="7174">MKCCFPFISFLEAFAKKSKISAPTLYIKGWFGFGCSPFYKLGAQIQCRLPLVPIVVVVWPPRF</sequence>
<name>A0AAV5L8H4_9ROSI</name>
<dbReference type="AlphaFoldDB" id="A0AAV5L8H4"/>
<dbReference type="EMBL" id="BPVZ01000101">
    <property type="protein sequence ID" value="GKV33531.1"/>
    <property type="molecule type" value="Genomic_DNA"/>
</dbReference>
<proteinExistence type="predicted"/>